<evidence type="ECO:0008006" key="3">
    <source>
        <dbReference type="Google" id="ProtNLM"/>
    </source>
</evidence>
<keyword evidence="2" id="KW-1185">Reference proteome</keyword>
<dbReference type="AlphaFoldDB" id="A0A4U8YRX0"/>
<accession>A0A4U8YRX0</accession>
<name>A0A4U8YRX0_9BACT</name>
<sequence length="78" mass="9023">MGCIERYFRLRRGDIVFVKYTFEALDNLVVVTTVNRDRDIIVLRIAPGCEDEVEKVLESFEGTVCLEEIEAPDSQERL</sequence>
<gene>
    <name evidence="1" type="ORF">MSL71_38900</name>
</gene>
<evidence type="ECO:0000313" key="2">
    <source>
        <dbReference type="Proteomes" id="UP000507962"/>
    </source>
</evidence>
<protein>
    <recommendedName>
        <fullName evidence="3">DUF4911 domain-containing protein</fullName>
    </recommendedName>
</protein>
<dbReference type="InterPro" id="IPR032587">
    <property type="entry name" value="DUF4911"/>
</dbReference>
<evidence type="ECO:0000313" key="1">
    <source>
        <dbReference type="EMBL" id="VFQ46227.1"/>
    </source>
</evidence>
<dbReference type="RefSeq" id="WP_180143690.1">
    <property type="nucleotide sequence ID" value="NZ_CAADHO010000008.1"/>
</dbReference>
<reference evidence="1 2" key="1">
    <citation type="submission" date="2019-03" db="EMBL/GenBank/DDBJ databases">
        <authorList>
            <person name="Nijsse B."/>
        </authorList>
    </citation>
    <scope>NUCLEOTIDE SEQUENCE [LARGE SCALE GENOMIC DNA]</scope>
    <source>
        <strain evidence="1">Desulfoluna butyratoxydans MSL71</strain>
    </source>
</reference>
<organism evidence="1 2">
    <name type="scientific">Desulfoluna butyratoxydans</name>
    <dbReference type="NCBI Taxonomy" id="231438"/>
    <lineage>
        <taxon>Bacteria</taxon>
        <taxon>Pseudomonadati</taxon>
        <taxon>Thermodesulfobacteriota</taxon>
        <taxon>Desulfobacteria</taxon>
        <taxon>Desulfobacterales</taxon>
        <taxon>Desulfolunaceae</taxon>
        <taxon>Desulfoluna</taxon>
    </lineage>
</organism>
<proteinExistence type="predicted"/>
<dbReference type="Pfam" id="PF16256">
    <property type="entry name" value="DUF4911"/>
    <property type="match status" value="1"/>
</dbReference>
<dbReference type="EMBL" id="CAADHO010000008">
    <property type="protein sequence ID" value="VFQ46227.1"/>
    <property type="molecule type" value="Genomic_DNA"/>
</dbReference>
<dbReference type="Proteomes" id="UP000507962">
    <property type="component" value="Unassembled WGS sequence"/>
</dbReference>